<feature type="transmembrane region" description="Helical" evidence="7">
    <location>
        <begin position="221"/>
        <end position="242"/>
    </location>
</feature>
<feature type="transmembrane region" description="Helical" evidence="7">
    <location>
        <begin position="165"/>
        <end position="184"/>
    </location>
</feature>
<feature type="transmembrane region" description="Helical" evidence="7">
    <location>
        <begin position="378"/>
        <end position="397"/>
    </location>
</feature>
<feature type="transmembrane region" description="Helical" evidence="7">
    <location>
        <begin position="114"/>
        <end position="134"/>
    </location>
</feature>
<name>A0A8J3VSS0_9ACTN</name>
<sequence length="440" mass="45389">MARYSRVTLVGGRRRADVVLPSDEPIGVLIPDVLDLLGEPSGRVPRPRQLVTSSGLALPTGQSLAAAEVADGAVLRVVTVEDSPPAPVIHDVTEETAEGADRLSFRWSPAARRWSATAGAVVLFFVAGLLIRAIEPGRSGVLWLAVAAAIGCLLGAALAQVREPIGTVVLLGAGVLAVQSAWFGGRTSGWQAEQRWLLLAVVAGILVALLGATTPLGRGGWLGGLFGVLLAVLWWAGMLIHLPAARLSAVMAAVAVVLLGFLPRLALLMAGLTRLDDARTGGGDVTRRDVYDALAASHRGLALATIALAASIAVSGWSLAGHPDRWTLSLAGLLAVLLLSRARLYPLVGEVVALIGAAGVVLAALFVAWLGATGTPTPAQLAVAAAGAVVCVLVLAVDPPDHVRARLRRLTDRVEAGAVLAIVPVVVGEFGTYGRLLHIF</sequence>
<keyword evidence="6 7" id="KW-0472">Membrane</keyword>
<reference evidence="9" key="1">
    <citation type="submission" date="2021-01" db="EMBL/GenBank/DDBJ databases">
        <title>Whole genome shotgun sequence of Rugosimonospora africana NBRC 104875.</title>
        <authorList>
            <person name="Komaki H."/>
            <person name="Tamura T."/>
        </authorList>
    </citation>
    <scope>NUCLEOTIDE SEQUENCE</scope>
    <source>
        <strain evidence="9">NBRC 104875</strain>
    </source>
</reference>
<feature type="transmembrane region" description="Helical" evidence="7">
    <location>
        <begin position="248"/>
        <end position="270"/>
    </location>
</feature>
<keyword evidence="10" id="KW-1185">Reference proteome</keyword>
<evidence type="ECO:0000256" key="7">
    <source>
        <dbReference type="SAM" id="Phobius"/>
    </source>
</evidence>
<dbReference type="InterPro" id="IPR024962">
    <property type="entry name" value="YukD-like"/>
</dbReference>
<dbReference type="Pfam" id="PF19053">
    <property type="entry name" value="EccD"/>
    <property type="match status" value="1"/>
</dbReference>
<dbReference type="Proteomes" id="UP000642748">
    <property type="component" value="Unassembled WGS sequence"/>
</dbReference>
<dbReference type="GO" id="GO:0005886">
    <property type="term" value="C:plasma membrane"/>
    <property type="evidence" value="ECO:0007669"/>
    <property type="project" value="UniProtKB-SubCell"/>
</dbReference>
<feature type="transmembrane region" description="Helical" evidence="7">
    <location>
        <begin position="326"/>
        <end position="344"/>
    </location>
</feature>
<gene>
    <name evidence="9" type="ORF">Raf01_58240</name>
</gene>
<evidence type="ECO:0000259" key="8">
    <source>
        <dbReference type="Pfam" id="PF19053"/>
    </source>
</evidence>
<dbReference type="EMBL" id="BONZ01000056">
    <property type="protein sequence ID" value="GIH17652.1"/>
    <property type="molecule type" value="Genomic_DNA"/>
</dbReference>
<evidence type="ECO:0000256" key="3">
    <source>
        <dbReference type="ARBA" id="ARBA00022475"/>
    </source>
</evidence>
<keyword evidence="4 7" id="KW-0812">Transmembrane</keyword>
<dbReference type="Pfam" id="PF08817">
    <property type="entry name" value="YukD"/>
    <property type="match status" value="1"/>
</dbReference>
<feature type="transmembrane region" description="Helical" evidence="7">
    <location>
        <begin position="140"/>
        <end position="158"/>
    </location>
</feature>
<evidence type="ECO:0000256" key="1">
    <source>
        <dbReference type="ARBA" id="ARBA00004651"/>
    </source>
</evidence>
<feature type="transmembrane region" description="Helical" evidence="7">
    <location>
        <begin position="196"/>
        <end position="214"/>
    </location>
</feature>
<protein>
    <recommendedName>
        <fullName evidence="8">EccD-like transmembrane domain-containing protein</fullName>
    </recommendedName>
</protein>
<evidence type="ECO:0000313" key="9">
    <source>
        <dbReference type="EMBL" id="GIH17652.1"/>
    </source>
</evidence>
<comment type="caution">
    <text evidence="9">The sequence shown here is derived from an EMBL/GenBank/DDBJ whole genome shotgun (WGS) entry which is preliminary data.</text>
</comment>
<evidence type="ECO:0000256" key="2">
    <source>
        <dbReference type="ARBA" id="ARBA00006162"/>
    </source>
</evidence>
<dbReference type="RefSeq" id="WP_203921196.1">
    <property type="nucleotide sequence ID" value="NZ_BONZ01000056.1"/>
</dbReference>
<comment type="subcellular location">
    <subcellularLocation>
        <location evidence="1">Cell membrane</location>
        <topology evidence="1">Multi-pass membrane protein</topology>
    </subcellularLocation>
</comment>
<dbReference type="Gene3D" id="3.10.20.90">
    <property type="entry name" value="Phosphatidylinositol 3-kinase Catalytic Subunit, Chain A, domain 1"/>
    <property type="match status" value="1"/>
</dbReference>
<dbReference type="InterPro" id="IPR044049">
    <property type="entry name" value="EccD_transm"/>
</dbReference>
<dbReference type="InterPro" id="IPR006707">
    <property type="entry name" value="T7SS_EccD"/>
</dbReference>
<feature type="transmembrane region" description="Helical" evidence="7">
    <location>
        <begin position="301"/>
        <end position="320"/>
    </location>
</feature>
<feature type="transmembrane region" description="Helical" evidence="7">
    <location>
        <begin position="351"/>
        <end position="372"/>
    </location>
</feature>
<feature type="transmembrane region" description="Helical" evidence="7">
    <location>
        <begin position="418"/>
        <end position="436"/>
    </location>
</feature>
<dbReference type="NCBIfam" id="TIGR03920">
    <property type="entry name" value="T7SS_EccD"/>
    <property type="match status" value="1"/>
</dbReference>
<dbReference type="AlphaFoldDB" id="A0A8J3VSS0"/>
<evidence type="ECO:0000256" key="6">
    <source>
        <dbReference type="ARBA" id="ARBA00023136"/>
    </source>
</evidence>
<evidence type="ECO:0000256" key="5">
    <source>
        <dbReference type="ARBA" id="ARBA00022989"/>
    </source>
</evidence>
<organism evidence="9 10">
    <name type="scientific">Rugosimonospora africana</name>
    <dbReference type="NCBI Taxonomy" id="556532"/>
    <lineage>
        <taxon>Bacteria</taxon>
        <taxon>Bacillati</taxon>
        <taxon>Actinomycetota</taxon>
        <taxon>Actinomycetes</taxon>
        <taxon>Micromonosporales</taxon>
        <taxon>Micromonosporaceae</taxon>
        <taxon>Rugosimonospora</taxon>
    </lineage>
</organism>
<keyword evidence="3" id="KW-1003">Cell membrane</keyword>
<evidence type="ECO:0000256" key="4">
    <source>
        <dbReference type="ARBA" id="ARBA00022692"/>
    </source>
</evidence>
<proteinExistence type="inferred from homology"/>
<keyword evidence="5 7" id="KW-1133">Transmembrane helix</keyword>
<accession>A0A8J3VSS0</accession>
<comment type="similarity">
    <text evidence="2">Belongs to the EccD/Snm4 family.</text>
</comment>
<feature type="domain" description="EccD-like transmembrane" evidence="8">
    <location>
        <begin position="112"/>
        <end position="436"/>
    </location>
</feature>
<evidence type="ECO:0000313" key="10">
    <source>
        <dbReference type="Proteomes" id="UP000642748"/>
    </source>
</evidence>